<keyword evidence="11" id="KW-1185">Reference proteome</keyword>
<protein>
    <recommendedName>
        <fullName evidence="12">Integral membrane protein</fullName>
    </recommendedName>
</protein>
<evidence type="ECO:0000256" key="6">
    <source>
        <dbReference type="ARBA" id="ARBA00022989"/>
    </source>
</evidence>
<keyword evidence="5 9" id="KW-0812">Transmembrane</keyword>
<dbReference type="InterPro" id="IPR050297">
    <property type="entry name" value="LipidA_mod_glycosyltrf_83"/>
</dbReference>
<evidence type="ECO:0000256" key="7">
    <source>
        <dbReference type="ARBA" id="ARBA00023136"/>
    </source>
</evidence>
<comment type="caution">
    <text evidence="10">The sequence shown here is derived from an EMBL/GenBank/DDBJ whole genome shotgun (WGS) entry which is preliminary data.</text>
</comment>
<gene>
    <name evidence="10" type="ORF">GCM10009564_45560</name>
</gene>
<keyword evidence="4" id="KW-0808">Transferase</keyword>
<keyword evidence="2" id="KW-1003">Cell membrane</keyword>
<sequence length="500" mass="52787">MEMADSAHAVLTGTQRSGPAPGYRLGPEDRGGALLAAVAAAFTLAQLLLVRPGMGLGWDETVYVSQVSPHAPAAFFSAPRARGISWLVAPVASWSSSTALLRVYLAVLSGLALYLALRVWRHAFPPRVLALAGALFATLWVTLFYGPQAMPNYWVAIGALACAGCFLRARHDRRDRAALAGLAGAAALMAVMRPMDAVWVVLPLLVLAALERRGRPLAALLAGVAAGSAPWVIEAYTGYGGLLRRLSDGSAIQGGLGWHFAVADQLRSLGGRTLCRPCTGAMPHPVVTAWWYVLPLLALLGLVVALRARRTPPTLVALACAATAAFPYLFLIGYAAPRFLLPAYALLALPVADALVHLVRKPDGQWRPLVLSLVALGLAGHLVVQYAVLAHTVQRTTADRRAWAATAADLHRLGVRPPCLLTGEEAIPIAFYTGCGSAATDGPNANTTRADIERTAGRLPVATLTPLDGAPPAYARTWPSHRSGDLRLYLGPRARGNTGP</sequence>
<keyword evidence="7 9" id="KW-0472">Membrane</keyword>
<accession>A0ABP4DQZ3</accession>
<evidence type="ECO:0000313" key="11">
    <source>
        <dbReference type="Proteomes" id="UP001501072"/>
    </source>
</evidence>
<dbReference type="PANTHER" id="PTHR33908:SF11">
    <property type="entry name" value="MEMBRANE PROTEIN"/>
    <property type="match status" value="1"/>
</dbReference>
<evidence type="ECO:0000256" key="4">
    <source>
        <dbReference type="ARBA" id="ARBA00022679"/>
    </source>
</evidence>
<name>A0ABP4DQZ3_9ACTN</name>
<reference evidence="11" key="1">
    <citation type="journal article" date="2019" name="Int. J. Syst. Evol. Microbiol.">
        <title>The Global Catalogue of Microorganisms (GCM) 10K type strain sequencing project: providing services to taxonomists for standard genome sequencing and annotation.</title>
        <authorList>
            <consortium name="The Broad Institute Genomics Platform"/>
            <consortium name="The Broad Institute Genome Sequencing Center for Infectious Disease"/>
            <person name="Wu L."/>
            <person name="Ma J."/>
        </authorList>
    </citation>
    <scope>NUCLEOTIDE SEQUENCE [LARGE SCALE GENOMIC DNA]</scope>
    <source>
        <strain evidence="11">JCM 11269</strain>
    </source>
</reference>
<organism evidence="10 11">
    <name type="scientific">Streptomyces thermogriseus</name>
    <dbReference type="NCBI Taxonomy" id="75292"/>
    <lineage>
        <taxon>Bacteria</taxon>
        <taxon>Bacillati</taxon>
        <taxon>Actinomycetota</taxon>
        <taxon>Actinomycetes</taxon>
        <taxon>Kitasatosporales</taxon>
        <taxon>Streptomycetaceae</taxon>
        <taxon>Streptomyces</taxon>
    </lineage>
</organism>
<keyword evidence="3" id="KW-0328">Glycosyltransferase</keyword>
<feature type="transmembrane region" description="Helical" evidence="9">
    <location>
        <begin position="315"/>
        <end position="335"/>
    </location>
</feature>
<feature type="transmembrane region" description="Helical" evidence="9">
    <location>
        <begin position="99"/>
        <end position="116"/>
    </location>
</feature>
<evidence type="ECO:0000256" key="5">
    <source>
        <dbReference type="ARBA" id="ARBA00022692"/>
    </source>
</evidence>
<evidence type="ECO:0000256" key="3">
    <source>
        <dbReference type="ARBA" id="ARBA00022676"/>
    </source>
</evidence>
<feature type="transmembrane region" description="Helical" evidence="9">
    <location>
        <begin position="128"/>
        <end position="146"/>
    </location>
</feature>
<evidence type="ECO:0000256" key="1">
    <source>
        <dbReference type="ARBA" id="ARBA00004651"/>
    </source>
</evidence>
<keyword evidence="6 9" id="KW-1133">Transmembrane helix</keyword>
<proteinExistence type="predicted"/>
<evidence type="ECO:0000256" key="2">
    <source>
        <dbReference type="ARBA" id="ARBA00022475"/>
    </source>
</evidence>
<comment type="subcellular location">
    <subcellularLocation>
        <location evidence="1">Cell membrane</location>
        <topology evidence="1">Multi-pass membrane protein</topology>
    </subcellularLocation>
</comment>
<feature type="region of interest" description="Disordered" evidence="8">
    <location>
        <begin position="1"/>
        <end position="23"/>
    </location>
</feature>
<dbReference type="PANTHER" id="PTHR33908">
    <property type="entry name" value="MANNOSYLTRANSFERASE YKCB-RELATED"/>
    <property type="match status" value="1"/>
</dbReference>
<evidence type="ECO:0008006" key="12">
    <source>
        <dbReference type="Google" id="ProtNLM"/>
    </source>
</evidence>
<feature type="transmembrane region" description="Helical" evidence="9">
    <location>
        <begin position="152"/>
        <end position="169"/>
    </location>
</feature>
<feature type="transmembrane region" description="Helical" evidence="9">
    <location>
        <begin position="32"/>
        <end position="50"/>
    </location>
</feature>
<evidence type="ECO:0000256" key="9">
    <source>
        <dbReference type="SAM" id="Phobius"/>
    </source>
</evidence>
<feature type="transmembrane region" description="Helical" evidence="9">
    <location>
        <begin position="289"/>
        <end position="308"/>
    </location>
</feature>
<feature type="transmembrane region" description="Helical" evidence="9">
    <location>
        <begin position="370"/>
        <end position="389"/>
    </location>
</feature>
<dbReference type="Proteomes" id="UP001501072">
    <property type="component" value="Unassembled WGS sequence"/>
</dbReference>
<dbReference type="EMBL" id="BAAAHU010000058">
    <property type="protein sequence ID" value="GAA1014837.1"/>
    <property type="molecule type" value="Genomic_DNA"/>
</dbReference>
<evidence type="ECO:0000313" key="10">
    <source>
        <dbReference type="EMBL" id="GAA1014837.1"/>
    </source>
</evidence>
<evidence type="ECO:0000256" key="8">
    <source>
        <dbReference type="SAM" id="MobiDB-lite"/>
    </source>
</evidence>